<reference evidence="1" key="2">
    <citation type="submission" date="2020-09" db="EMBL/GenBank/DDBJ databases">
        <authorList>
            <person name="Sun Q."/>
            <person name="Zhou Y."/>
        </authorList>
    </citation>
    <scope>NUCLEOTIDE SEQUENCE</scope>
    <source>
        <strain evidence="1">CGMCC 4.7430</strain>
    </source>
</reference>
<evidence type="ECO:0000313" key="1">
    <source>
        <dbReference type="EMBL" id="GGP17096.1"/>
    </source>
</evidence>
<name>A0A918ADW5_9ACTN</name>
<dbReference type="PANTHER" id="PTHR34613:SF1">
    <property type="entry name" value="SLL6017 PROTEIN"/>
    <property type="match status" value="1"/>
</dbReference>
<protein>
    <recommendedName>
        <fullName evidence="3">Rpn family recombination-promoting nuclease/putative transposase</fullName>
    </recommendedName>
</protein>
<accession>A0A918ADW5</accession>
<evidence type="ECO:0000313" key="2">
    <source>
        <dbReference type="Proteomes" id="UP000660745"/>
    </source>
</evidence>
<dbReference type="RefSeq" id="WP_189144315.1">
    <property type="nucleotide sequence ID" value="NZ_BMNK01000023.1"/>
</dbReference>
<dbReference type="EMBL" id="BMNK01000023">
    <property type="protein sequence ID" value="GGP17096.1"/>
    <property type="molecule type" value="Genomic_DNA"/>
</dbReference>
<gene>
    <name evidence="1" type="ORF">GCM10012278_83510</name>
</gene>
<proteinExistence type="predicted"/>
<comment type="caution">
    <text evidence="1">The sequence shown here is derived from an EMBL/GenBank/DDBJ whole genome shotgun (WGS) entry which is preliminary data.</text>
</comment>
<organism evidence="1 2">
    <name type="scientific">Nonomuraea glycinis</name>
    <dbReference type="NCBI Taxonomy" id="2047744"/>
    <lineage>
        <taxon>Bacteria</taxon>
        <taxon>Bacillati</taxon>
        <taxon>Actinomycetota</taxon>
        <taxon>Actinomycetes</taxon>
        <taxon>Streptosporangiales</taxon>
        <taxon>Streptosporangiaceae</taxon>
        <taxon>Nonomuraea</taxon>
    </lineage>
</organism>
<evidence type="ECO:0008006" key="3">
    <source>
        <dbReference type="Google" id="ProtNLM"/>
    </source>
</evidence>
<dbReference type="Proteomes" id="UP000660745">
    <property type="component" value="Unassembled WGS sequence"/>
</dbReference>
<reference evidence="1" key="1">
    <citation type="journal article" date="2014" name="Int. J. Syst. Evol. Microbiol.">
        <title>Complete genome sequence of Corynebacterium casei LMG S-19264T (=DSM 44701T), isolated from a smear-ripened cheese.</title>
        <authorList>
            <consortium name="US DOE Joint Genome Institute (JGI-PGF)"/>
            <person name="Walter F."/>
            <person name="Albersmeier A."/>
            <person name="Kalinowski J."/>
            <person name="Ruckert C."/>
        </authorList>
    </citation>
    <scope>NUCLEOTIDE SEQUENCE</scope>
    <source>
        <strain evidence="1">CGMCC 4.7430</strain>
    </source>
</reference>
<dbReference type="AlphaFoldDB" id="A0A918ADW5"/>
<sequence length="280" mass="30599">MVTALHEGLIGITTLDTEETARMLRTLFGLPLTHTSDARIISPDLSECSPSVYRADAAVLYGARGEKFAVITEVQLQPDDDKHLTWPAYLANLRVRDRCQTCLVVICPDRATARWAAQAIETGHPGYTLYPLVIGPDNTPVIMEVAEAIGNIGLAAVAAITHSKDPQIKAILATLVEALDSIDPEKAHRYAEYVTVALTGDAQEEMERLMATDTYLYQGKYAQSLIAEGEAKGVLLVLESRGLTLSESDRERILGCTDTATLERWLQRAALVDSVDKLFS</sequence>
<keyword evidence="2" id="KW-1185">Reference proteome</keyword>
<dbReference type="PANTHER" id="PTHR34613">
    <property type="entry name" value="SLL0800 PROTEIN"/>
    <property type="match status" value="1"/>
</dbReference>